<dbReference type="SMART" id="SM00345">
    <property type="entry name" value="HTH_GNTR"/>
    <property type="match status" value="1"/>
</dbReference>
<dbReference type="EMBL" id="CP002736">
    <property type="protein sequence ID" value="AEF94386.1"/>
    <property type="molecule type" value="Genomic_DNA"/>
</dbReference>
<dbReference type="CDD" id="cd07377">
    <property type="entry name" value="WHTH_GntR"/>
    <property type="match status" value="1"/>
</dbReference>
<dbReference type="Proteomes" id="UP000009226">
    <property type="component" value="Chromosome"/>
</dbReference>
<dbReference type="PROSITE" id="PS51202">
    <property type="entry name" value="RCK_C"/>
    <property type="match status" value="1"/>
</dbReference>
<dbReference type="InterPro" id="IPR050679">
    <property type="entry name" value="Bact_HTH_transcr_reg"/>
</dbReference>
<feature type="coiled-coil region" evidence="4">
    <location>
        <begin position="92"/>
        <end position="119"/>
    </location>
</feature>
<evidence type="ECO:0000256" key="1">
    <source>
        <dbReference type="ARBA" id="ARBA00023015"/>
    </source>
</evidence>
<dbReference type="PANTHER" id="PTHR44846">
    <property type="entry name" value="MANNOSYL-D-GLYCERATE TRANSPORT/METABOLISM SYSTEM REPRESSOR MNGR-RELATED"/>
    <property type="match status" value="1"/>
</dbReference>
<dbReference type="Pfam" id="PF02080">
    <property type="entry name" value="TrkA_C"/>
    <property type="match status" value="1"/>
</dbReference>
<dbReference type="RefSeq" id="WP_003541153.1">
    <property type="nucleotide sequence ID" value="NC_015565.1"/>
</dbReference>
<dbReference type="SUPFAM" id="SSF116726">
    <property type="entry name" value="TrkA C-terminal domain-like"/>
    <property type="match status" value="1"/>
</dbReference>
<dbReference type="HOGENOM" id="CLU_112362_0_0_9"/>
<keyword evidence="1" id="KW-0805">Transcription regulation</keyword>
<evidence type="ECO:0000256" key="2">
    <source>
        <dbReference type="ARBA" id="ARBA00023125"/>
    </source>
</evidence>
<dbReference type="GO" id="GO:0045892">
    <property type="term" value="P:negative regulation of DNA-templated transcription"/>
    <property type="evidence" value="ECO:0007669"/>
    <property type="project" value="TreeGrafter"/>
</dbReference>
<keyword evidence="4" id="KW-0175">Coiled coil</keyword>
<dbReference type="Gene3D" id="3.30.70.1450">
    <property type="entry name" value="Regulator of K+ conductance, C-terminal domain"/>
    <property type="match status" value="1"/>
</dbReference>
<evidence type="ECO:0000313" key="8">
    <source>
        <dbReference type="Proteomes" id="UP000009226"/>
    </source>
</evidence>
<dbReference type="eggNOG" id="COG2186">
    <property type="taxonomic scope" value="Bacteria"/>
</dbReference>
<keyword evidence="8" id="KW-1185">Reference proteome</keyword>
<dbReference type="GO" id="GO:0003677">
    <property type="term" value="F:DNA binding"/>
    <property type="evidence" value="ECO:0007669"/>
    <property type="project" value="UniProtKB-KW"/>
</dbReference>
<evidence type="ECO:0000256" key="3">
    <source>
        <dbReference type="ARBA" id="ARBA00023163"/>
    </source>
</evidence>
<sequence>MLNNDVHLARYITIAADIAERIVRGEYQEGQKVFGRSTLAGKYNVSPETIRRALSLLQEVGIVQVSPGVGVVVQSLEAAQKYLEDFDQRRLLHDIHENLMHLLKERDRINQEISKLTVELMNHTLRLEARLARIEEWKVLPESKLVGQPVANSKLDGGKIIAIQRGQEEIIDPAPDTIIQSGDILTIYGSLNEGSKEGLVRV</sequence>
<dbReference type="SUPFAM" id="SSF46785">
    <property type="entry name" value="Winged helix' DNA-binding domain"/>
    <property type="match status" value="1"/>
</dbReference>
<evidence type="ECO:0000259" key="6">
    <source>
        <dbReference type="PROSITE" id="PS51202"/>
    </source>
</evidence>
<dbReference type="InterPro" id="IPR006037">
    <property type="entry name" value="RCK_C"/>
</dbReference>
<gene>
    <name evidence="7" type="ordered locus">Desca_1531</name>
</gene>
<keyword evidence="2" id="KW-0238">DNA-binding</keyword>
<evidence type="ECO:0000259" key="5">
    <source>
        <dbReference type="PROSITE" id="PS50949"/>
    </source>
</evidence>
<reference evidence="7" key="1">
    <citation type="submission" date="2011-05" db="EMBL/GenBank/DDBJ databases">
        <title>Complete sequence of Desulfotomaculum carboxydivorans CO-1-SRB.</title>
        <authorList>
            <consortium name="US DOE Joint Genome Institute"/>
            <person name="Lucas S."/>
            <person name="Han J."/>
            <person name="Lapidus A."/>
            <person name="Cheng J.-F."/>
            <person name="Goodwin L."/>
            <person name="Pitluck S."/>
            <person name="Peters L."/>
            <person name="Mikhailova N."/>
            <person name="Lu M."/>
            <person name="Han C."/>
            <person name="Tapia R."/>
            <person name="Land M."/>
            <person name="Hauser L."/>
            <person name="Kyrpides N."/>
            <person name="Ivanova N."/>
            <person name="Pagani I."/>
            <person name="Stams A."/>
            <person name="Plugge C."/>
            <person name="Muyzer G."/>
            <person name="Kuever J."/>
            <person name="Parshina S."/>
            <person name="Ivanova A."/>
            <person name="Nazina T."/>
            <person name="Woyke T."/>
        </authorList>
    </citation>
    <scope>NUCLEOTIDE SEQUENCE [LARGE SCALE GENOMIC DNA]</scope>
    <source>
        <strain evidence="7">CO-1-SRB</strain>
    </source>
</reference>
<dbReference type="eggNOG" id="COG0490">
    <property type="taxonomic scope" value="Bacteria"/>
</dbReference>
<dbReference type="GO" id="GO:0008324">
    <property type="term" value="F:monoatomic cation transmembrane transporter activity"/>
    <property type="evidence" value="ECO:0007669"/>
    <property type="project" value="InterPro"/>
</dbReference>
<proteinExistence type="predicted"/>
<dbReference type="InterPro" id="IPR036390">
    <property type="entry name" value="WH_DNA-bd_sf"/>
</dbReference>
<organism evidence="7 8">
    <name type="scientific">Desulfotomaculum nigrificans (strain DSM 14880 / VKM B-2319 / CO-1-SRB)</name>
    <name type="common">Desulfotomaculum carboxydivorans</name>
    <dbReference type="NCBI Taxonomy" id="868595"/>
    <lineage>
        <taxon>Bacteria</taxon>
        <taxon>Bacillati</taxon>
        <taxon>Bacillota</taxon>
        <taxon>Clostridia</taxon>
        <taxon>Eubacteriales</taxon>
        <taxon>Desulfotomaculaceae</taxon>
        <taxon>Desulfotomaculum</taxon>
    </lineage>
</organism>
<dbReference type="STRING" id="868595.Desca_1531"/>
<feature type="domain" description="HTH gntR-type" evidence="5">
    <location>
        <begin position="8"/>
        <end position="76"/>
    </location>
</feature>
<dbReference type="InterPro" id="IPR036721">
    <property type="entry name" value="RCK_C_sf"/>
</dbReference>
<dbReference type="PROSITE" id="PS50949">
    <property type="entry name" value="HTH_GNTR"/>
    <property type="match status" value="1"/>
</dbReference>
<dbReference type="InterPro" id="IPR036388">
    <property type="entry name" value="WH-like_DNA-bd_sf"/>
</dbReference>
<dbReference type="Gene3D" id="1.10.10.10">
    <property type="entry name" value="Winged helix-like DNA-binding domain superfamily/Winged helix DNA-binding domain"/>
    <property type="match status" value="1"/>
</dbReference>
<dbReference type="InterPro" id="IPR000524">
    <property type="entry name" value="Tscrpt_reg_HTH_GntR"/>
</dbReference>
<accession>F6B6L2</accession>
<dbReference type="GO" id="GO:0006813">
    <property type="term" value="P:potassium ion transport"/>
    <property type="evidence" value="ECO:0007669"/>
    <property type="project" value="InterPro"/>
</dbReference>
<keyword evidence="3" id="KW-0804">Transcription</keyword>
<protein>
    <submittedName>
        <fullName evidence="7">Transcriptional regulator, GntR family</fullName>
    </submittedName>
</protein>
<dbReference type="Pfam" id="PF00392">
    <property type="entry name" value="GntR"/>
    <property type="match status" value="1"/>
</dbReference>
<dbReference type="GO" id="GO:0003700">
    <property type="term" value="F:DNA-binding transcription factor activity"/>
    <property type="evidence" value="ECO:0007669"/>
    <property type="project" value="InterPro"/>
</dbReference>
<dbReference type="KEGG" id="dca:Desca_1531"/>
<evidence type="ECO:0000256" key="4">
    <source>
        <dbReference type="SAM" id="Coils"/>
    </source>
</evidence>
<dbReference type="PANTHER" id="PTHR44846:SF1">
    <property type="entry name" value="MANNOSYL-D-GLYCERATE TRANSPORT_METABOLISM SYSTEM REPRESSOR MNGR-RELATED"/>
    <property type="match status" value="1"/>
</dbReference>
<evidence type="ECO:0000313" key="7">
    <source>
        <dbReference type="EMBL" id="AEF94386.1"/>
    </source>
</evidence>
<name>F6B6L2_DESCC</name>
<dbReference type="AlphaFoldDB" id="F6B6L2"/>
<feature type="domain" description="RCK C-terminal" evidence="6">
    <location>
        <begin position="122"/>
        <end position="202"/>
    </location>
</feature>